<organism evidence="2 3">
    <name type="scientific">Moraxella catarrhalis</name>
    <name type="common">Branhamella catarrhalis</name>
    <dbReference type="NCBI Taxonomy" id="480"/>
    <lineage>
        <taxon>Bacteria</taxon>
        <taxon>Pseudomonadati</taxon>
        <taxon>Pseudomonadota</taxon>
        <taxon>Gammaproteobacteria</taxon>
        <taxon>Moraxellales</taxon>
        <taxon>Moraxellaceae</taxon>
        <taxon>Moraxella</taxon>
    </lineage>
</organism>
<name>A0A7Z1A4H1_MORCA</name>
<comment type="caution">
    <text evidence="2">The sequence shown here is derived from an EMBL/GenBank/DDBJ whole genome shotgun (WGS) entry which is preliminary data.</text>
</comment>
<evidence type="ECO:0000256" key="1">
    <source>
        <dbReference type="SAM" id="SignalP"/>
    </source>
</evidence>
<reference evidence="2 3" key="1">
    <citation type="journal article" date="2016" name="Genome Biol. Evol.">
        <title>Comparative Genomic Analyses of the Moraxella catarrhalis Serosensitive and Seroresistant Lineages Demonstrate Their Independent Evolution.</title>
        <authorList>
            <person name="Earl J.P."/>
            <person name="de Vries S.P."/>
            <person name="Ahmed A."/>
            <person name="Powell E."/>
            <person name="Schultz M.P."/>
            <person name="Hermans P.W."/>
            <person name="Hill D.J."/>
            <person name="Zhou Z."/>
            <person name="Constantinidou C.I."/>
            <person name="Hu F.Z."/>
            <person name="Bootsma H.J."/>
            <person name="Ehrlich G.D."/>
        </authorList>
    </citation>
    <scope>NUCLEOTIDE SEQUENCE [LARGE SCALE GENOMIC DNA]</scope>
    <source>
        <strain evidence="2 3">Z7574</strain>
    </source>
</reference>
<keyword evidence="1" id="KW-0732">Signal</keyword>
<dbReference type="Proteomes" id="UP000078446">
    <property type="component" value="Unassembled WGS sequence"/>
</dbReference>
<evidence type="ECO:0000313" key="3">
    <source>
        <dbReference type="Proteomes" id="UP000078446"/>
    </source>
</evidence>
<sequence length="145" mass="15577">MVVVSLSLIGIAAPAKAQDFQDLNELDAVINNLIKLSGQTPPPILANTNQSVHNVYPTNVHYNSSTTPGNYSNPFLTGVPNRAQGRAGHGAPYEMAQFAAQNALNKSIGWCALYVRKALQAAGYKVNPQPSAYMYRGNNRIFASA</sequence>
<accession>A0A7Z1A4H1</accession>
<gene>
    <name evidence="2" type="ORF">AO382_0687</name>
</gene>
<feature type="signal peptide" evidence="1">
    <location>
        <begin position="1"/>
        <end position="17"/>
    </location>
</feature>
<dbReference type="Gene3D" id="3.90.1720.10">
    <property type="entry name" value="endopeptidase domain like (from Nostoc punctiforme)"/>
    <property type="match status" value="1"/>
</dbReference>
<proteinExistence type="predicted"/>
<dbReference type="EMBL" id="LXHE01000005">
    <property type="protein sequence ID" value="OAV01412.1"/>
    <property type="molecule type" value="Genomic_DNA"/>
</dbReference>
<dbReference type="RefSeq" id="WP_064618057.1">
    <property type="nucleotide sequence ID" value="NZ_LXHE01000005.1"/>
</dbReference>
<dbReference type="AlphaFoldDB" id="A0A7Z1A4H1"/>
<protein>
    <submittedName>
        <fullName evidence="2">Uncharacterized protein</fullName>
    </submittedName>
</protein>
<feature type="chain" id="PRO_5030913736" evidence="1">
    <location>
        <begin position="18"/>
        <end position="145"/>
    </location>
</feature>
<evidence type="ECO:0000313" key="2">
    <source>
        <dbReference type="EMBL" id="OAV01412.1"/>
    </source>
</evidence>